<evidence type="ECO:0000313" key="6">
    <source>
        <dbReference type="Proteomes" id="UP000594638"/>
    </source>
</evidence>
<proteinExistence type="predicted"/>
<accession>A0A8S0RU44</accession>
<dbReference type="InterPro" id="IPR023298">
    <property type="entry name" value="ATPase_P-typ_TM_dom_sf"/>
</dbReference>
<keyword evidence="1" id="KW-0479">Metal-binding</keyword>
<dbReference type="Pfam" id="PF00689">
    <property type="entry name" value="Cation_ATPase_C"/>
    <property type="match status" value="1"/>
</dbReference>
<evidence type="ECO:0000256" key="1">
    <source>
        <dbReference type="ARBA" id="ARBA00022723"/>
    </source>
</evidence>
<organism evidence="5 6">
    <name type="scientific">Olea europaea subsp. europaea</name>
    <dbReference type="NCBI Taxonomy" id="158383"/>
    <lineage>
        <taxon>Eukaryota</taxon>
        <taxon>Viridiplantae</taxon>
        <taxon>Streptophyta</taxon>
        <taxon>Embryophyta</taxon>
        <taxon>Tracheophyta</taxon>
        <taxon>Spermatophyta</taxon>
        <taxon>Magnoliopsida</taxon>
        <taxon>eudicotyledons</taxon>
        <taxon>Gunneridae</taxon>
        <taxon>Pentapetalae</taxon>
        <taxon>asterids</taxon>
        <taxon>lamiids</taxon>
        <taxon>Lamiales</taxon>
        <taxon>Oleaceae</taxon>
        <taxon>Oleeae</taxon>
        <taxon>Olea</taxon>
    </lineage>
</organism>
<evidence type="ECO:0000313" key="5">
    <source>
        <dbReference type="EMBL" id="CAA2983070.1"/>
    </source>
</evidence>
<feature type="transmembrane region" description="Helical" evidence="3">
    <location>
        <begin position="135"/>
        <end position="155"/>
    </location>
</feature>
<dbReference type="GO" id="GO:0046872">
    <property type="term" value="F:metal ion binding"/>
    <property type="evidence" value="ECO:0007669"/>
    <property type="project" value="UniProtKB-KW"/>
</dbReference>
<dbReference type="SUPFAM" id="SSF81665">
    <property type="entry name" value="Calcium ATPase, transmembrane domain M"/>
    <property type="match status" value="1"/>
</dbReference>
<keyword evidence="6" id="KW-1185">Reference proteome</keyword>
<sequence length="165" mass="18366">MVVAIPGGLALLSECPKESLMKMPLKSAGQLITKAMWRNIALQASYQTAICLTLHLKGRAILGIGAGPIKSMIYNSLFLCQLFNLFVARELEKKNIFKGLHQNRWFWVACAIFLTCQAAMVAAENVFDISTRLNWMLWASCILIGLISWPLDFAGKWIGSLVFLS</sequence>
<reference evidence="5 6" key="1">
    <citation type="submission" date="2019-12" db="EMBL/GenBank/DDBJ databases">
        <authorList>
            <person name="Alioto T."/>
            <person name="Alioto T."/>
            <person name="Gomez Garrido J."/>
        </authorList>
    </citation>
    <scope>NUCLEOTIDE SEQUENCE [LARGE SCALE GENOMIC DNA]</scope>
</reference>
<dbReference type="Proteomes" id="UP000594638">
    <property type="component" value="Unassembled WGS sequence"/>
</dbReference>
<feature type="domain" description="Cation-transporting P-type ATPase C-terminal" evidence="4">
    <location>
        <begin position="1"/>
        <end position="158"/>
    </location>
</feature>
<protein>
    <recommendedName>
        <fullName evidence="4">Cation-transporting P-type ATPase C-terminal domain-containing protein</fullName>
    </recommendedName>
</protein>
<keyword evidence="2" id="KW-0460">Magnesium</keyword>
<dbReference type="GO" id="GO:0005886">
    <property type="term" value="C:plasma membrane"/>
    <property type="evidence" value="ECO:0007669"/>
    <property type="project" value="TreeGrafter"/>
</dbReference>
<dbReference type="EMBL" id="CACTIH010003717">
    <property type="protein sequence ID" value="CAA2983070.1"/>
    <property type="molecule type" value="Genomic_DNA"/>
</dbReference>
<keyword evidence="3" id="KW-0812">Transmembrane</keyword>
<feature type="transmembrane region" description="Helical" evidence="3">
    <location>
        <begin position="104"/>
        <end position="123"/>
    </location>
</feature>
<evidence type="ECO:0000256" key="3">
    <source>
        <dbReference type="SAM" id="Phobius"/>
    </source>
</evidence>
<comment type="caution">
    <text evidence="5">The sequence shown here is derived from an EMBL/GenBank/DDBJ whole genome shotgun (WGS) entry which is preliminary data.</text>
</comment>
<evidence type="ECO:0000256" key="2">
    <source>
        <dbReference type="ARBA" id="ARBA00022842"/>
    </source>
</evidence>
<dbReference type="OrthoDB" id="912093at2759"/>
<keyword evidence="3" id="KW-1133">Transmembrane helix</keyword>
<name>A0A8S0RU44_OLEEU</name>
<dbReference type="PANTHER" id="PTHR24093:SF470">
    <property type="entry name" value="CALCIUM-TRANSPORTING ATPASE 12, PLASMA MEMBRANE-TYPE-LIKE"/>
    <property type="match status" value="1"/>
</dbReference>
<dbReference type="GO" id="GO:0005388">
    <property type="term" value="F:P-type calcium transporter activity"/>
    <property type="evidence" value="ECO:0007669"/>
    <property type="project" value="TreeGrafter"/>
</dbReference>
<keyword evidence="3" id="KW-0472">Membrane</keyword>
<dbReference type="Gene3D" id="1.20.1110.10">
    <property type="entry name" value="Calcium-transporting ATPase, transmembrane domain"/>
    <property type="match status" value="2"/>
</dbReference>
<dbReference type="Gramene" id="OE9A037437T1">
    <property type="protein sequence ID" value="OE9A037437C1"/>
    <property type="gene ID" value="OE9A037437"/>
</dbReference>
<gene>
    <name evidence="5" type="ORF">OLEA9_A037437</name>
</gene>
<dbReference type="PANTHER" id="PTHR24093">
    <property type="entry name" value="CATION TRANSPORTING ATPASE"/>
    <property type="match status" value="1"/>
</dbReference>
<dbReference type="AlphaFoldDB" id="A0A8S0RU44"/>
<evidence type="ECO:0000259" key="4">
    <source>
        <dbReference type="Pfam" id="PF00689"/>
    </source>
</evidence>
<dbReference type="InterPro" id="IPR006068">
    <property type="entry name" value="ATPase_P-typ_cation-transptr_C"/>
</dbReference>